<evidence type="ECO:0000313" key="3">
    <source>
        <dbReference type="Proteomes" id="UP001519460"/>
    </source>
</evidence>
<gene>
    <name evidence="2" type="ORF">BaRGS_00000447</name>
</gene>
<sequence length="93" mass="10324">MPFPMSRPAYVSQTQEPYRLNTAPVKGQEDNAPDSRTTHPIARGQRTRQQEDNAPDSQRTTHPTAGGQRTRQQDDNAPNSRGTTHPTARNCVA</sequence>
<comment type="caution">
    <text evidence="2">The sequence shown here is derived from an EMBL/GenBank/DDBJ whole genome shotgun (WGS) entry which is preliminary data.</text>
</comment>
<organism evidence="2 3">
    <name type="scientific">Batillaria attramentaria</name>
    <dbReference type="NCBI Taxonomy" id="370345"/>
    <lineage>
        <taxon>Eukaryota</taxon>
        <taxon>Metazoa</taxon>
        <taxon>Spiralia</taxon>
        <taxon>Lophotrochozoa</taxon>
        <taxon>Mollusca</taxon>
        <taxon>Gastropoda</taxon>
        <taxon>Caenogastropoda</taxon>
        <taxon>Sorbeoconcha</taxon>
        <taxon>Cerithioidea</taxon>
        <taxon>Batillariidae</taxon>
        <taxon>Batillaria</taxon>
    </lineage>
</organism>
<reference evidence="2 3" key="1">
    <citation type="journal article" date="2023" name="Sci. Data">
        <title>Genome assembly of the Korean intertidal mud-creeper Batillaria attramentaria.</title>
        <authorList>
            <person name="Patra A.K."/>
            <person name="Ho P.T."/>
            <person name="Jun S."/>
            <person name="Lee S.J."/>
            <person name="Kim Y."/>
            <person name="Won Y.J."/>
        </authorList>
    </citation>
    <scope>NUCLEOTIDE SEQUENCE [LARGE SCALE GENOMIC DNA]</scope>
    <source>
        <strain evidence="2">Wonlab-2016</strain>
    </source>
</reference>
<keyword evidence="3" id="KW-1185">Reference proteome</keyword>
<feature type="region of interest" description="Disordered" evidence="1">
    <location>
        <begin position="1"/>
        <end position="93"/>
    </location>
</feature>
<dbReference type="AlphaFoldDB" id="A0ABD0M8R5"/>
<dbReference type="Proteomes" id="UP001519460">
    <property type="component" value="Unassembled WGS sequence"/>
</dbReference>
<proteinExistence type="predicted"/>
<evidence type="ECO:0000256" key="1">
    <source>
        <dbReference type="SAM" id="MobiDB-lite"/>
    </source>
</evidence>
<feature type="compositionally biased region" description="Polar residues" evidence="1">
    <location>
        <begin position="55"/>
        <end position="87"/>
    </location>
</feature>
<evidence type="ECO:0000313" key="2">
    <source>
        <dbReference type="EMBL" id="KAK7508208.1"/>
    </source>
</evidence>
<accession>A0ABD0M8R5</accession>
<protein>
    <submittedName>
        <fullName evidence="2">Uncharacterized protein</fullName>
    </submittedName>
</protein>
<dbReference type="EMBL" id="JACVVK020000002">
    <property type="protein sequence ID" value="KAK7508208.1"/>
    <property type="molecule type" value="Genomic_DNA"/>
</dbReference>
<name>A0ABD0M8R5_9CAEN</name>